<evidence type="ECO:0000256" key="1">
    <source>
        <dbReference type="SAM" id="MobiDB-lite"/>
    </source>
</evidence>
<sequence length="1274" mass="140552">MERTGMSSWITRNEYLFYLSLTDEEEDGIHSGQWKDMGLAEPPAGLFESSMGDIGFVTALASQRSLTTTTIQDQPHNCCGRSHTFPYIEKLIQATRSRCTKQASQSMFPSHTRRPGDPVNNLAGAENSSSMAAPRIGGTQCGPCVQQPSHRLVPCQHTVCYDHYLAHPDGAPARCARCLKTVATILDVSAFGSSTVDDLSDVTRCLRLSPTSSSNTVWGSPALVESNFPSVAASVANMRGIVSEPVENQFHMPIEEQGVHTPPLLNENLLGVTNRGVIDHGCSMTGSQQRETHPDVQPDLVQPEQSRRTQAQGNQRQQPMHDRFPSFNPARPAVDNFPEYARRDAANAVQSPIPSARQHPAANVQQPSVAHAQQRSSRGQSDAPYIHGPQPGPFRASHAFRELATPAPEAENTRVEPTRAETLQQFVASQQQFAMQQRLQEQQEQQQQRSADIYQPPAHMQQNFGQMQPTPNMYPQHIGPSQVRYFDPSTDPRLSGVLSPDNMQRPYAVSGVPGMVPLSNYNLAPHVQQPVPFTRGQISNGYNMNGYQPNGYPGGGHFTNTAQMNGHQMNSQQMHPGHFNGPQMNGPQMNGQQMNGQQMNGQQMNGRQMNPGHFNGPPQMNRGQMNFDQMNSGSLNSPPHMNGSHVQSPQAHRPQMSGPQVPGSQMPGSQMPGPQMPGSQMNHPPINMNGQYMGGYQTNGNVPRPRALSPHADPFVDSRSPEDNYASFVSAMENTVNSPIGSPVSNNGNGYTWARSPPQVSNAVDIAQKHKTHAALMAEAIKSGSFEQYDGRSPPGGHGFVGPSSGPEREFALQPFVRSQAVMSPEIMPDPEWIGAHNTTLPTIEDVYDFIPFVNPFDDVHPCTYGVIKIGNIPYGTSKNEVVATLGRSTRITPQPRGTAYFAIHIIMERSTGKTMDCYVEIETPELAEATVNAYRQRLENKRPPRIGERYIDISLSSQEALMTELFPRAKCVEWDGHNPIVHTTDELYNSGFQGFVTAEELVMITKHAETPQRSPFALRCVNRTYEAMISLMHKYPWHAAEHISIRERTDLAVCAIQQLRVLIDAVQRGTYPQQLHRPLLQEYVTACLSNPGFSAQQKAYIANSTAECGFGGMLAYIPYTHVQSPSGQLWVFEVLVKKPEASEQLLHYVMSLMGMATNPKGDFVPKGDAPRDSCLQLPEAGLAAISPFGHFCVQYFKQTDTCSLKEAMQVEWTALWQALSRVLPSGQPQPQAIDHDHAYTEYGELEQDGGAEEYGHYEDGGQMLTITNTEHND</sequence>
<keyword evidence="3" id="KW-1185">Reference proteome</keyword>
<dbReference type="InterPro" id="IPR012677">
    <property type="entry name" value="Nucleotide-bd_a/b_plait_sf"/>
</dbReference>
<dbReference type="GeneID" id="25371858"/>
<reference evidence="2 3" key="1">
    <citation type="journal article" date="2014" name="BMC Genomics">
        <title>Genome sequencing of four Aureobasidium pullulans varieties: biotechnological potential, stress tolerance, and description of new species.</title>
        <authorList>
            <person name="Gostin Ar C."/>
            <person name="Ohm R.A."/>
            <person name="Kogej T."/>
            <person name="Sonjak S."/>
            <person name="Turk M."/>
            <person name="Zajc J."/>
            <person name="Zalar P."/>
            <person name="Grube M."/>
            <person name="Sun H."/>
            <person name="Han J."/>
            <person name="Sharma A."/>
            <person name="Chiniquy J."/>
            <person name="Ngan C.Y."/>
            <person name="Lipzen A."/>
            <person name="Barry K."/>
            <person name="Grigoriev I.V."/>
            <person name="Gunde-Cimerman N."/>
        </authorList>
    </citation>
    <scope>NUCLEOTIDE SEQUENCE [LARGE SCALE GENOMIC DNA]</scope>
    <source>
        <strain evidence="2 3">EXF-2481</strain>
    </source>
</reference>
<name>A0A074Y669_AURSE</name>
<dbReference type="OrthoDB" id="336240at2759"/>
<feature type="compositionally biased region" description="Low complexity" evidence="1">
    <location>
        <begin position="593"/>
        <end position="612"/>
    </location>
</feature>
<feature type="region of interest" description="Disordered" evidence="1">
    <location>
        <begin position="346"/>
        <end position="396"/>
    </location>
</feature>
<feature type="region of interest" description="Disordered" evidence="1">
    <location>
        <begin position="593"/>
        <end position="686"/>
    </location>
</feature>
<dbReference type="InParanoid" id="A0A074Y669"/>
<dbReference type="HOGENOM" id="CLU_270308_0_0_1"/>
<organism evidence="2 3">
    <name type="scientific">Aureobasidium subglaciale (strain EXF-2481)</name>
    <name type="common">Aureobasidium pullulans var. subglaciale</name>
    <dbReference type="NCBI Taxonomy" id="1043005"/>
    <lineage>
        <taxon>Eukaryota</taxon>
        <taxon>Fungi</taxon>
        <taxon>Dikarya</taxon>
        <taxon>Ascomycota</taxon>
        <taxon>Pezizomycotina</taxon>
        <taxon>Dothideomycetes</taxon>
        <taxon>Dothideomycetidae</taxon>
        <taxon>Dothideales</taxon>
        <taxon>Saccotheciaceae</taxon>
        <taxon>Aureobasidium</taxon>
    </lineage>
</organism>
<evidence type="ECO:0000313" key="3">
    <source>
        <dbReference type="Proteomes" id="UP000030641"/>
    </source>
</evidence>
<feature type="region of interest" description="Disordered" evidence="1">
    <location>
        <begin position="698"/>
        <end position="719"/>
    </location>
</feature>
<dbReference type="AlphaFoldDB" id="A0A074Y669"/>
<feature type="compositionally biased region" description="Low complexity" evidence="1">
    <location>
        <begin position="662"/>
        <end position="681"/>
    </location>
</feature>
<evidence type="ECO:0000313" key="2">
    <source>
        <dbReference type="EMBL" id="KEQ91464.1"/>
    </source>
</evidence>
<feature type="compositionally biased region" description="Polar residues" evidence="1">
    <location>
        <begin position="621"/>
        <end position="650"/>
    </location>
</feature>
<proteinExistence type="predicted"/>
<feature type="compositionally biased region" description="Polar residues" evidence="1">
    <location>
        <begin position="363"/>
        <end position="380"/>
    </location>
</feature>
<feature type="compositionally biased region" description="Polar residues" evidence="1">
    <location>
        <begin position="308"/>
        <end position="318"/>
    </location>
</feature>
<dbReference type="Gene3D" id="3.30.70.330">
    <property type="match status" value="1"/>
</dbReference>
<gene>
    <name evidence="2" type="ORF">AUEXF2481DRAFT_8531</name>
</gene>
<accession>A0A074Y669</accession>
<dbReference type="STRING" id="1043005.A0A074Y669"/>
<dbReference type="RefSeq" id="XP_013339908.1">
    <property type="nucleotide sequence ID" value="XM_013484454.1"/>
</dbReference>
<protein>
    <submittedName>
        <fullName evidence="2">Uncharacterized protein</fullName>
    </submittedName>
</protein>
<dbReference type="EMBL" id="KL584778">
    <property type="protein sequence ID" value="KEQ91464.1"/>
    <property type="molecule type" value="Genomic_DNA"/>
</dbReference>
<dbReference type="Proteomes" id="UP000030641">
    <property type="component" value="Unassembled WGS sequence"/>
</dbReference>
<feature type="region of interest" description="Disordered" evidence="1">
    <location>
        <begin position="280"/>
        <end position="334"/>
    </location>
</feature>